<sequence>MTFRPAIQTVYEDEAKVLQITQLAHEMMLRWKCTQIGNTMLTRLNFLLRMEPEIEMANITPKYLRPSLFREVKMLTHIGVDVRKVWPAMMNPQKCEQITSTINLVSCLRRSGIHHEGLEAAFASWVRKNK</sequence>
<dbReference type="Proteomes" id="UP000203302">
    <property type="component" value="Segment"/>
</dbReference>
<dbReference type="GeneID" id="29069327"/>
<proteinExistence type="predicted"/>
<dbReference type="RefSeq" id="YP_009293173.1">
    <property type="nucleotide sequence ID" value="NC_031127.1"/>
</dbReference>
<protein>
    <submittedName>
        <fullName evidence="1">Uncharacterized protein</fullName>
    </submittedName>
</protein>
<name>A0A1B2IDC1_9CAUD</name>
<organism evidence="1 2">
    <name type="scientific">Erwinia phage vB_EamM_Huxley</name>
    <dbReference type="NCBI Taxonomy" id="1883373"/>
    <lineage>
        <taxon>Viruses</taxon>
        <taxon>Duplodnaviria</taxon>
        <taxon>Heunggongvirae</taxon>
        <taxon>Uroviricota</taxon>
        <taxon>Caudoviricetes</taxon>
        <taxon>Chimalliviridae</taxon>
        <taxon>Machinavirus</taxon>
        <taxon>Machinavirus machina</taxon>
    </lineage>
</organism>
<evidence type="ECO:0000313" key="1">
    <source>
        <dbReference type="EMBL" id="ANZ49287.1"/>
    </source>
</evidence>
<reference evidence="2" key="1">
    <citation type="submission" date="2016-06" db="EMBL/GenBank/DDBJ databases">
        <authorList>
            <person name="Berg J.A."/>
            <person name="Grossarth S.E."/>
            <person name="Jarvis T.M."/>
            <person name="Merrill B.D."/>
            <person name="Breakwell D.P."/>
            <person name="Hope S."/>
            <person name="Grose J.H."/>
        </authorList>
    </citation>
    <scope>NUCLEOTIDE SEQUENCE [LARGE SCALE GENOMIC DNA]</scope>
</reference>
<gene>
    <name evidence="1" type="ORF">HUXLEY_205</name>
</gene>
<dbReference type="KEGG" id="vg:29069327"/>
<accession>A0A1B2IDC1</accession>
<dbReference type="EMBL" id="KX397368">
    <property type="protein sequence ID" value="ANZ49287.1"/>
    <property type="molecule type" value="Genomic_DNA"/>
</dbReference>
<dbReference type="OrthoDB" id="34733at10239"/>
<evidence type="ECO:0000313" key="2">
    <source>
        <dbReference type="Proteomes" id="UP000203302"/>
    </source>
</evidence>